<dbReference type="Pfam" id="PF12684">
    <property type="entry name" value="DUF3799"/>
    <property type="match status" value="1"/>
</dbReference>
<dbReference type="EMBL" id="LAZR01000831">
    <property type="protein sequence ID" value="KKN56790.1"/>
    <property type="molecule type" value="Genomic_DNA"/>
</dbReference>
<feature type="domain" description="Putative exodeoxyribonuclease 8 PDDEXK-like" evidence="1">
    <location>
        <begin position="25"/>
        <end position="248"/>
    </location>
</feature>
<reference evidence="2" key="1">
    <citation type="journal article" date="2015" name="Nature">
        <title>Complex archaea that bridge the gap between prokaryotes and eukaryotes.</title>
        <authorList>
            <person name="Spang A."/>
            <person name="Saw J.H."/>
            <person name="Jorgensen S.L."/>
            <person name="Zaremba-Niedzwiedzka K."/>
            <person name="Martijn J."/>
            <person name="Lind A.E."/>
            <person name="van Eijk R."/>
            <person name="Schleper C."/>
            <person name="Guy L."/>
            <person name="Ettema T.J."/>
        </authorList>
    </citation>
    <scope>NUCLEOTIDE SEQUENCE</scope>
</reference>
<protein>
    <recommendedName>
        <fullName evidence="1">Putative exodeoxyribonuclease 8 PDDEXK-like domain-containing protein</fullName>
    </recommendedName>
</protein>
<dbReference type="InterPro" id="IPR011604">
    <property type="entry name" value="PDDEXK-like_dom_sf"/>
</dbReference>
<sequence length="282" mass="31621">MTTPPSPGVYPHVPFEQYLAWDLPSQSILKAMRQSPAHYRAARAGIATVKVTDDMTLGSALHTVFLEPELAMEAVTIWRGKARRGAEWDGFKDENDGKYILTMVQHEKLVGMSRSLRAHQFVREWTGRMEATEVSVVGEAHGLLMKARVDALTDEPLVDLKKVRSCDERTITRTILDFGYHVQAYIYATLFKRDRFVLLCVEADEPYDVVPFELSPAFLREGEREAKRLIGKVLACERASNWPGRSDSAVPVLLEPPDWLIEDPGITIGAESASGDDDTHHS</sequence>
<accession>A0A0F9RJV3</accession>
<dbReference type="AlphaFoldDB" id="A0A0F9RJV3"/>
<dbReference type="InterPro" id="IPR024432">
    <property type="entry name" value="Put_RecE_PDDEXK-like_dom"/>
</dbReference>
<evidence type="ECO:0000259" key="1">
    <source>
        <dbReference type="Pfam" id="PF12684"/>
    </source>
</evidence>
<organism evidence="2">
    <name type="scientific">marine sediment metagenome</name>
    <dbReference type="NCBI Taxonomy" id="412755"/>
    <lineage>
        <taxon>unclassified sequences</taxon>
        <taxon>metagenomes</taxon>
        <taxon>ecological metagenomes</taxon>
    </lineage>
</organism>
<comment type="caution">
    <text evidence="2">The sequence shown here is derived from an EMBL/GenBank/DDBJ whole genome shotgun (WGS) entry which is preliminary data.</text>
</comment>
<dbReference type="Gene3D" id="3.90.320.10">
    <property type="match status" value="1"/>
</dbReference>
<gene>
    <name evidence="2" type="ORF">LCGC14_0568760</name>
</gene>
<name>A0A0F9RJV3_9ZZZZ</name>
<proteinExistence type="predicted"/>
<evidence type="ECO:0000313" key="2">
    <source>
        <dbReference type="EMBL" id="KKN56790.1"/>
    </source>
</evidence>